<dbReference type="SUPFAM" id="SSF54909">
    <property type="entry name" value="Dimeric alpha+beta barrel"/>
    <property type="match status" value="1"/>
</dbReference>
<feature type="domain" description="Stress-response A/B barrel" evidence="3">
    <location>
        <begin position="33"/>
        <end position="125"/>
    </location>
</feature>
<dbReference type="PANTHER" id="PTHR33178:SF4">
    <property type="entry name" value="EXPRESSED PROTEIN"/>
    <property type="match status" value="1"/>
</dbReference>
<reference evidence="4" key="1">
    <citation type="journal article" date="2013" name="J. Plant Res.">
        <title>Effect of fungi and light on seed germination of three Opuntia species from semiarid lands of central Mexico.</title>
        <authorList>
            <person name="Delgado-Sanchez P."/>
            <person name="Jimenez-Bremont J.F."/>
            <person name="Guerrero-Gonzalez Mde L."/>
            <person name="Flores J."/>
        </authorList>
    </citation>
    <scope>NUCLEOTIDE SEQUENCE</scope>
    <source>
        <tissue evidence="4">Cladode</tissue>
    </source>
</reference>
<comment type="subunit">
    <text evidence="1">Homodimer.</text>
</comment>
<proteinExistence type="predicted"/>
<accession>A0A7C9D3P1</accession>
<evidence type="ECO:0000256" key="1">
    <source>
        <dbReference type="ARBA" id="ARBA00011738"/>
    </source>
</evidence>
<feature type="region of interest" description="Disordered" evidence="2">
    <location>
        <begin position="134"/>
        <end position="155"/>
    </location>
</feature>
<reference evidence="4" key="2">
    <citation type="submission" date="2020-07" db="EMBL/GenBank/DDBJ databases">
        <authorList>
            <person name="Vera ALvarez R."/>
            <person name="Arias-Moreno D.M."/>
            <person name="Jimenez-Jacinto V."/>
            <person name="Jimenez-Bremont J.F."/>
            <person name="Swaminathan K."/>
            <person name="Moose S.P."/>
            <person name="Guerrero-Gonzalez M.L."/>
            <person name="Marino-Ramirez L."/>
            <person name="Landsman D."/>
            <person name="Rodriguez-Kessler M."/>
            <person name="Delgado-Sanchez P."/>
        </authorList>
    </citation>
    <scope>NUCLEOTIDE SEQUENCE</scope>
    <source>
        <tissue evidence="4">Cladode</tissue>
    </source>
</reference>
<dbReference type="InterPro" id="IPR011008">
    <property type="entry name" value="Dimeric_a/b-barrel"/>
</dbReference>
<dbReference type="PANTHER" id="PTHR33178">
    <property type="match status" value="1"/>
</dbReference>
<dbReference type="AlphaFoldDB" id="A0A7C9D3P1"/>
<dbReference type="PROSITE" id="PS51502">
    <property type="entry name" value="S_R_A_B_BARREL"/>
    <property type="match status" value="1"/>
</dbReference>
<evidence type="ECO:0000313" key="4">
    <source>
        <dbReference type="EMBL" id="MBA4632347.1"/>
    </source>
</evidence>
<evidence type="ECO:0000256" key="2">
    <source>
        <dbReference type="SAM" id="MobiDB-lite"/>
    </source>
</evidence>
<dbReference type="Gene3D" id="3.30.70.100">
    <property type="match status" value="1"/>
</dbReference>
<evidence type="ECO:0000259" key="3">
    <source>
        <dbReference type="PROSITE" id="PS51502"/>
    </source>
</evidence>
<organism evidence="4">
    <name type="scientific">Opuntia streptacantha</name>
    <name type="common">Prickly pear cactus</name>
    <name type="synonym">Opuntia cardona</name>
    <dbReference type="NCBI Taxonomy" id="393608"/>
    <lineage>
        <taxon>Eukaryota</taxon>
        <taxon>Viridiplantae</taxon>
        <taxon>Streptophyta</taxon>
        <taxon>Embryophyta</taxon>
        <taxon>Tracheophyta</taxon>
        <taxon>Spermatophyta</taxon>
        <taxon>Magnoliopsida</taxon>
        <taxon>eudicotyledons</taxon>
        <taxon>Gunneridae</taxon>
        <taxon>Pentapetalae</taxon>
        <taxon>Caryophyllales</taxon>
        <taxon>Cactineae</taxon>
        <taxon>Cactaceae</taxon>
        <taxon>Opuntioideae</taxon>
        <taxon>Opuntia</taxon>
    </lineage>
</organism>
<protein>
    <recommendedName>
        <fullName evidence="3">Stress-response A/B barrel domain-containing protein</fullName>
    </recommendedName>
</protein>
<dbReference type="SMART" id="SM00886">
    <property type="entry name" value="Dabb"/>
    <property type="match status" value="1"/>
</dbReference>
<sequence>MPHFVLTNYPLFSHSHSHLGTEKQTLCTKMADFKHLVVAKFKEEVVVDDIIKGMHDLVSEIDVVKSFEWGQDLESPEMLRQGFTHSFLMGFRNKEEFTTFLAHPKHVEFSITFSAAIDKVVLLDFPAVLAKPITKPADSTAPPPPEATAMIDAPPAAELPAACSEN</sequence>
<name>A0A7C9D3P1_OPUST</name>
<dbReference type="Pfam" id="PF07876">
    <property type="entry name" value="Dabb"/>
    <property type="match status" value="1"/>
</dbReference>
<dbReference type="InterPro" id="IPR044662">
    <property type="entry name" value="HS1/DABB1-like"/>
</dbReference>
<dbReference type="EMBL" id="GISG01082108">
    <property type="protein sequence ID" value="MBA4632347.1"/>
    <property type="molecule type" value="Transcribed_RNA"/>
</dbReference>
<dbReference type="InterPro" id="IPR013097">
    <property type="entry name" value="Dabb"/>
</dbReference>